<accession>A0A7Y9RTP6</accession>
<proteinExistence type="predicted"/>
<dbReference type="PROSITE" id="PS50977">
    <property type="entry name" value="HTH_TETR_2"/>
    <property type="match status" value="1"/>
</dbReference>
<evidence type="ECO:0000313" key="8">
    <source>
        <dbReference type="Proteomes" id="UP000544110"/>
    </source>
</evidence>
<evidence type="ECO:0000256" key="3">
    <source>
        <dbReference type="ARBA" id="ARBA00023163"/>
    </source>
</evidence>
<dbReference type="InterPro" id="IPR036271">
    <property type="entry name" value="Tet_transcr_reg_TetR-rel_C_sf"/>
</dbReference>
<dbReference type="SUPFAM" id="SSF48498">
    <property type="entry name" value="Tetracyclin repressor-like, C-terminal domain"/>
    <property type="match status" value="1"/>
</dbReference>
<dbReference type="InterPro" id="IPR025996">
    <property type="entry name" value="MT1864/Rv1816-like_C"/>
</dbReference>
<dbReference type="GO" id="GO:0003677">
    <property type="term" value="F:DNA binding"/>
    <property type="evidence" value="ECO:0007669"/>
    <property type="project" value="UniProtKB-UniRule"/>
</dbReference>
<keyword evidence="1" id="KW-0805">Transcription regulation</keyword>
<dbReference type="Pfam" id="PF00440">
    <property type="entry name" value="TetR_N"/>
    <property type="match status" value="1"/>
</dbReference>
<feature type="DNA-binding region" description="H-T-H motif" evidence="4">
    <location>
        <begin position="53"/>
        <end position="72"/>
    </location>
</feature>
<evidence type="ECO:0000256" key="1">
    <source>
        <dbReference type="ARBA" id="ARBA00023015"/>
    </source>
</evidence>
<keyword evidence="8" id="KW-1185">Reference proteome</keyword>
<dbReference type="Gene3D" id="1.10.357.10">
    <property type="entry name" value="Tetracycline Repressor, domain 2"/>
    <property type="match status" value="1"/>
</dbReference>
<name>A0A7Y9RTP6_9ACTN</name>
<evidence type="ECO:0000313" key="7">
    <source>
        <dbReference type="EMBL" id="NYG54362.1"/>
    </source>
</evidence>
<dbReference type="SUPFAM" id="SSF46689">
    <property type="entry name" value="Homeodomain-like"/>
    <property type="match status" value="1"/>
</dbReference>
<reference evidence="7 8" key="1">
    <citation type="submission" date="2020-07" db="EMBL/GenBank/DDBJ databases">
        <title>Sequencing the genomes of 1000 actinobacteria strains.</title>
        <authorList>
            <person name="Klenk H.-P."/>
        </authorList>
    </citation>
    <scope>NUCLEOTIDE SEQUENCE [LARGE SCALE GENOMIC DNA]</scope>
    <source>
        <strain evidence="7 8">DSM 24552</strain>
    </source>
</reference>
<protein>
    <submittedName>
        <fullName evidence="7">AcrR family transcriptional regulator</fullName>
    </submittedName>
</protein>
<feature type="compositionally biased region" description="Basic and acidic residues" evidence="5">
    <location>
        <begin position="12"/>
        <end position="27"/>
    </location>
</feature>
<comment type="caution">
    <text evidence="7">The sequence shown here is derived from an EMBL/GenBank/DDBJ whole genome shotgun (WGS) entry which is preliminary data.</text>
</comment>
<evidence type="ECO:0000256" key="2">
    <source>
        <dbReference type="ARBA" id="ARBA00023125"/>
    </source>
</evidence>
<dbReference type="Pfam" id="PF13305">
    <property type="entry name" value="TetR_C_33"/>
    <property type="match status" value="1"/>
</dbReference>
<evidence type="ECO:0000256" key="4">
    <source>
        <dbReference type="PROSITE-ProRule" id="PRU00335"/>
    </source>
</evidence>
<feature type="domain" description="HTH tetR-type" evidence="6">
    <location>
        <begin position="30"/>
        <end position="90"/>
    </location>
</feature>
<evidence type="ECO:0000256" key="5">
    <source>
        <dbReference type="SAM" id="MobiDB-lite"/>
    </source>
</evidence>
<dbReference type="InterPro" id="IPR001647">
    <property type="entry name" value="HTH_TetR"/>
</dbReference>
<keyword evidence="2 4" id="KW-0238">DNA-binding</keyword>
<dbReference type="Proteomes" id="UP000544110">
    <property type="component" value="Unassembled WGS sequence"/>
</dbReference>
<gene>
    <name evidence="7" type="ORF">BJ989_000666</name>
</gene>
<keyword evidence="3" id="KW-0804">Transcription</keyword>
<organism evidence="7 8">
    <name type="scientific">Nocardioides perillae</name>
    <dbReference type="NCBI Taxonomy" id="1119534"/>
    <lineage>
        <taxon>Bacteria</taxon>
        <taxon>Bacillati</taxon>
        <taxon>Actinomycetota</taxon>
        <taxon>Actinomycetes</taxon>
        <taxon>Propionibacteriales</taxon>
        <taxon>Nocardioidaceae</taxon>
        <taxon>Nocardioides</taxon>
    </lineage>
</organism>
<sequence length="265" mass="28689">MSAEVARGGQEQVERGPDGRFPTRRERLRQEVREDLKRSARDLLVPHSTGELSLRAVARDVGIAPSGIYRYFASRQELVAAVAADAFSSAAAALHASAVAHDGLDLTSQALAMAHAYRRWCLSHRAEFSLMFGTDTFASDGGPVPDPSQLHEFFAAPLVHFARCVRAGVVDTGAAALQWGSPLVAELEEMRRDQDGLDEQQVGVLLSGWASFHGYVSLEVYGPLSWFYADLDTAWDAHARGTLRAMGYRGVADAVLPEDAGPTPP</sequence>
<dbReference type="InterPro" id="IPR009057">
    <property type="entry name" value="Homeodomain-like_sf"/>
</dbReference>
<dbReference type="EMBL" id="JACCAC010000001">
    <property type="protein sequence ID" value="NYG54362.1"/>
    <property type="molecule type" value="Genomic_DNA"/>
</dbReference>
<dbReference type="AlphaFoldDB" id="A0A7Y9RTP6"/>
<feature type="region of interest" description="Disordered" evidence="5">
    <location>
        <begin position="1"/>
        <end position="27"/>
    </location>
</feature>
<dbReference type="RefSeq" id="WP_179516998.1">
    <property type="nucleotide sequence ID" value="NZ_JACCAC010000001.1"/>
</dbReference>
<evidence type="ECO:0000259" key="6">
    <source>
        <dbReference type="PROSITE" id="PS50977"/>
    </source>
</evidence>